<comment type="caution">
    <text evidence="8">The sequence shown here is derived from an EMBL/GenBank/DDBJ whole genome shotgun (WGS) entry which is preliminary data.</text>
</comment>
<dbReference type="InterPro" id="IPR004099">
    <property type="entry name" value="Pyr_nucl-diS_OxRdtase_dimer"/>
</dbReference>
<dbReference type="SUPFAM" id="SSF55424">
    <property type="entry name" value="FAD/NAD-linked reductases, dimerisation (C-terminal) domain"/>
    <property type="match status" value="1"/>
</dbReference>
<evidence type="ECO:0000256" key="5">
    <source>
        <dbReference type="ARBA" id="ARBA00023002"/>
    </source>
</evidence>
<comment type="similarity">
    <text evidence="2">Belongs to the class-III pyridine nucleotide-disulfide oxidoreductase family.</text>
</comment>
<dbReference type="NCBIfam" id="NF010037">
    <property type="entry name" value="PRK13512.1"/>
    <property type="match status" value="1"/>
</dbReference>
<evidence type="ECO:0000256" key="4">
    <source>
        <dbReference type="ARBA" id="ARBA00022827"/>
    </source>
</evidence>
<dbReference type="PRINTS" id="PR00411">
    <property type="entry name" value="PNDRDTASEI"/>
</dbReference>
<dbReference type="InterPro" id="IPR023753">
    <property type="entry name" value="FAD/NAD-binding_dom"/>
</dbReference>
<dbReference type="Proteomes" id="UP001140817">
    <property type="component" value="Unassembled WGS sequence"/>
</dbReference>
<proteinExistence type="inferred from homology"/>
<dbReference type="InterPro" id="IPR016156">
    <property type="entry name" value="FAD/NAD-linked_Rdtase_dimer_sf"/>
</dbReference>
<dbReference type="PANTHER" id="PTHR43429:SF1">
    <property type="entry name" value="NAD(P)H SULFUR OXIDOREDUCTASE (COA-DEPENDENT)"/>
    <property type="match status" value="1"/>
</dbReference>
<evidence type="ECO:0000313" key="9">
    <source>
        <dbReference type="Proteomes" id="UP001140817"/>
    </source>
</evidence>
<dbReference type="EC" id="1.8.1.14" evidence="8"/>
<name>A0A9X2ME80_9FIRM</name>
<keyword evidence="3" id="KW-0285">Flavoprotein</keyword>
<organism evidence="8 9">
    <name type="scientific">Terrisporobacter muris</name>
    <dbReference type="NCBI Taxonomy" id="2963284"/>
    <lineage>
        <taxon>Bacteria</taxon>
        <taxon>Bacillati</taxon>
        <taxon>Bacillota</taxon>
        <taxon>Clostridia</taxon>
        <taxon>Peptostreptococcales</taxon>
        <taxon>Peptostreptococcaceae</taxon>
        <taxon>Terrisporobacter</taxon>
    </lineage>
</organism>
<comment type="cofactor">
    <cofactor evidence="1">
        <name>FAD</name>
        <dbReference type="ChEBI" id="CHEBI:57692"/>
    </cofactor>
</comment>
<keyword evidence="9" id="KW-1185">Reference proteome</keyword>
<dbReference type="Gene3D" id="3.50.50.60">
    <property type="entry name" value="FAD/NAD(P)-binding domain"/>
    <property type="match status" value="2"/>
</dbReference>
<protein>
    <submittedName>
        <fullName evidence="8">CoA-disulfide reductase</fullName>
        <ecNumber evidence="8">1.8.1.14</ecNumber>
    </submittedName>
</protein>
<dbReference type="Gene3D" id="3.40.250.10">
    <property type="entry name" value="Rhodanese-like domain"/>
    <property type="match status" value="1"/>
</dbReference>
<dbReference type="AlphaFoldDB" id="A0A9X2ME80"/>
<evidence type="ECO:0000259" key="7">
    <source>
        <dbReference type="PROSITE" id="PS50206"/>
    </source>
</evidence>
<dbReference type="Pfam" id="PF07992">
    <property type="entry name" value="Pyr_redox_2"/>
    <property type="match status" value="1"/>
</dbReference>
<evidence type="ECO:0000256" key="6">
    <source>
        <dbReference type="ARBA" id="ARBA00023284"/>
    </source>
</evidence>
<dbReference type="RefSeq" id="WP_257560252.1">
    <property type="nucleotide sequence ID" value="NZ_JANKBY010000049.1"/>
</dbReference>
<dbReference type="InterPro" id="IPR001763">
    <property type="entry name" value="Rhodanese-like_dom"/>
</dbReference>
<dbReference type="PRINTS" id="PR00368">
    <property type="entry name" value="FADPNR"/>
</dbReference>
<dbReference type="InterPro" id="IPR036188">
    <property type="entry name" value="FAD/NAD-bd_sf"/>
</dbReference>
<keyword evidence="5 8" id="KW-0560">Oxidoreductase</keyword>
<evidence type="ECO:0000256" key="3">
    <source>
        <dbReference type="ARBA" id="ARBA00022630"/>
    </source>
</evidence>
<evidence type="ECO:0000256" key="1">
    <source>
        <dbReference type="ARBA" id="ARBA00001974"/>
    </source>
</evidence>
<sequence length="564" mass="62596">MSKKVLIVGGVAGGASAAARLRRLNEDFEIIMFEKGEYISFANCGLPYYIGESIKNRGFLLVQTVEGMKERFNLDVRNLSEVIEIDKNNKKVKVKNHKTGEIYEETYDKLILSPGAMPKIPDIEGIKSCENIFTLRNIADTDKIKSYVDIKKPQKAIVIGGGFIGLEMVENLHERGVEVTLVHSREQVMKPVDYEMASILHSHLIEKGVKLILKDKPAKFKNNGKKVILRSGKEIETDMIILSIGVTPESSIVKDAGLEVNERGAIVVNSKMRTSDEDIYAVGDAVQVIDFVNKKPTMIPLAWPANRQGRLVADILSGKDVEYKGTLGSLVAKVFDLTVAATGNNEKTLKEHGIPYEAIHIHPASHAGYYPGATQVSFKMLFNPETGKILGAQGVGEVGIDKRIDLIANSIKAGFTVYDLQDTEVCYAPPYNSAKDPVNMMGYCGANIMENIVENTQWYEVEDLVKNNEYILDVREEYEVANGSIPNVINIPLGQLRDRLNEIPKDRKIYVCCQVGLRGYIACTILNQYGYNTSNIDGGYKTYSSIKNAEKLISDQDESLEVIL</sequence>
<dbReference type="SUPFAM" id="SSF52821">
    <property type="entry name" value="Rhodanese/Cell cycle control phosphatase"/>
    <property type="match status" value="1"/>
</dbReference>
<reference evidence="8" key="1">
    <citation type="submission" date="2022-07" db="EMBL/GenBank/DDBJ databases">
        <title>Enhanced cultured diversity of the mouse gut microbiota enables custom-made synthetic communities.</title>
        <authorList>
            <person name="Afrizal A."/>
        </authorList>
    </citation>
    <scope>NUCLEOTIDE SEQUENCE</scope>
    <source>
        <strain evidence="8">DSM 29186</strain>
    </source>
</reference>
<dbReference type="PANTHER" id="PTHR43429">
    <property type="entry name" value="PYRIDINE NUCLEOTIDE-DISULFIDE OXIDOREDUCTASE DOMAIN-CONTAINING"/>
    <property type="match status" value="1"/>
</dbReference>
<dbReference type="Pfam" id="PF00581">
    <property type="entry name" value="Rhodanese"/>
    <property type="match status" value="1"/>
</dbReference>
<dbReference type="EMBL" id="JANKBY010000049">
    <property type="protein sequence ID" value="MCR1822336.1"/>
    <property type="molecule type" value="Genomic_DNA"/>
</dbReference>
<dbReference type="InterPro" id="IPR036873">
    <property type="entry name" value="Rhodanese-like_dom_sf"/>
</dbReference>
<dbReference type="SMART" id="SM00450">
    <property type="entry name" value="RHOD"/>
    <property type="match status" value="1"/>
</dbReference>
<dbReference type="InterPro" id="IPR050260">
    <property type="entry name" value="FAD-bd_OxRdtase"/>
</dbReference>
<accession>A0A9X2ME80</accession>
<evidence type="ECO:0000256" key="2">
    <source>
        <dbReference type="ARBA" id="ARBA00009130"/>
    </source>
</evidence>
<dbReference type="SUPFAM" id="SSF51905">
    <property type="entry name" value="FAD/NAD(P)-binding domain"/>
    <property type="match status" value="1"/>
</dbReference>
<gene>
    <name evidence="8" type="ORF">NSA58_06000</name>
</gene>
<keyword evidence="4" id="KW-0274">FAD</keyword>
<keyword evidence="6" id="KW-0676">Redox-active center</keyword>
<dbReference type="GO" id="GO:0050451">
    <property type="term" value="F:CoA-disulfide reductase (NADPH) activity"/>
    <property type="evidence" value="ECO:0007669"/>
    <property type="project" value="UniProtKB-EC"/>
</dbReference>
<dbReference type="Pfam" id="PF02852">
    <property type="entry name" value="Pyr_redox_dim"/>
    <property type="match status" value="1"/>
</dbReference>
<feature type="domain" description="Rhodanese" evidence="7">
    <location>
        <begin position="465"/>
        <end position="552"/>
    </location>
</feature>
<dbReference type="PROSITE" id="PS50206">
    <property type="entry name" value="RHODANESE_3"/>
    <property type="match status" value="1"/>
</dbReference>
<evidence type="ECO:0000313" key="8">
    <source>
        <dbReference type="EMBL" id="MCR1822336.1"/>
    </source>
</evidence>